<dbReference type="OrthoDB" id="5185882at2759"/>
<keyword evidence="3" id="KW-1185">Reference proteome</keyword>
<keyword evidence="1" id="KW-0472">Membrane</keyword>
<gene>
    <name evidence="2" type="ORF">EDB81DRAFT_639090</name>
</gene>
<comment type="caution">
    <text evidence="2">The sequence shown here is derived from an EMBL/GenBank/DDBJ whole genome shotgun (WGS) entry which is preliminary data.</text>
</comment>
<evidence type="ECO:0000256" key="1">
    <source>
        <dbReference type="SAM" id="Phobius"/>
    </source>
</evidence>
<feature type="transmembrane region" description="Helical" evidence="1">
    <location>
        <begin position="216"/>
        <end position="237"/>
    </location>
</feature>
<accession>A0A9P9JGQ3</accession>
<feature type="transmembrane region" description="Helical" evidence="1">
    <location>
        <begin position="20"/>
        <end position="38"/>
    </location>
</feature>
<keyword evidence="1" id="KW-1133">Transmembrane helix</keyword>
<evidence type="ECO:0000313" key="3">
    <source>
        <dbReference type="Proteomes" id="UP000738349"/>
    </source>
</evidence>
<keyword evidence="1" id="KW-0812">Transmembrane</keyword>
<feature type="transmembrane region" description="Helical" evidence="1">
    <location>
        <begin position="153"/>
        <end position="169"/>
    </location>
</feature>
<protein>
    <submittedName>
        <fullName evidence="2">Uncharacterized protein</fullName>
    </submittedName>
</protein>
<proteinExistence type="predicted"/>
<evidence type="ECO:0000313" key="2">
    <source>
        <dbReference type="EMBL" id="KAH7166596.1"/>
    </source>
</evidence>
<feature type="transmembrane region" description="Helical" evidence="1">
    <location>
        <begin position="181"/>
        <end position="204"/>
    </location>
</feature>
<organism evidence="2 3">
    <name type="scientific">Dactylonectria macrodidyma</name>
    <dbReference type="NCBI Taxonomy" id="307937"/>
    <lineage>
        <taxon>Eukaryota</taxon>
        <taxon>Fungi</taxon>
        <taxon>Dikarya</taxon>
        <taxon>Ascomycota</taxon>
        <taxon>Pezizomycotina</taxon>
        <taxon>Sordariomycetes</taxon>
        <taxon>Hypocreomycetidae</taxon>
        <taxon>Hypocreales</taxon>
        <taxon>Nectriaceae</taxon>
        <taxon>Dactylonectria</taxon>
    </lineage>
</organism>
<dbReference type="Proteomes" id="UP000738349">
    <property type="component" value="Unassembled WGS sequence"/>
</dbReference>
<dbReference type="AlphaFoldDB" id="A0A9P9JGQ3"/>
<sequence length="251" mass="28611">MATIDYYSVLTQRFTFDNTWLLFSAAVSFSVGYIQYIYAIRLSLRDGKGWMPFWMHSFYLAHDSVWSYVLSNIAPQYNGHWFLRATSTALLVWSALEVYCIWWSVTKGREATFSSILGPNPGLRPVLWYVAMMQVGMYCIVILLMQLMGDGCLMQWFCLTNVVIVMGPTHEYLRRSSRDGLSLGLCLVNIFGTAWTFAPFGFWVSALPEIFDTQTYYFVGSVFCAYAIWTFSIVAGYPPKASAKKGGSPIW</sequence>
<reference evidence="2" key="1">
    <citation type="journal article" date="2021" name="Nat. Commun.">
        <title>Genetic determinants of endophytism in the Arabidopsis root mycobiome.</title>
        <authorList>
            <person name="Mesny F."/>
            <person name="Miyauchi S."/>
            <person name="Thiergart T."/>
            <person name="Pickel B."/>
            <person name="Atanasova L."/>
            <person name="Karlsson M."/>
            <person name="Huettel B."/>
            <person name="Barry K.W."/>
            <person name="Haridas S."/>
            <person name="Chen C."/>
            <person name="Bauer D."/>
            <person name="Andreopoulos W."/>
            <person name="Pangilinan J."/>
            <person name="LaButti K."/>
            <person name="Riley R."/>
            <person name="Lipzen A."/>
            <person name="Clum A."/>
            <person name="Drula E."/>
            <person name="Henrissat B."/>
            <person name="Kohler A."/>
            <person name="Grigoriev I.V."/>
            <person name="Martin F.M."/>
            <person name="Hacquard S."/>
        </authorList>
    </citation>
    <scope>NUCLEOTIDE SEQUENCE</scope>
    <source>
        <strain evidence="2">MPI-CAGE-AT-0147</strain>
    </source>
</reference>
<dbReference type="EMBL" id="JAGMUV010000003">
    <property type="protein sequence ID" value="KAH7166596.1"/>
    <property type="molecule type" value="Genomic_DNA"/>
</dbReference>
<name>A0A9P9JGQ3_9HYPO</name>
<feature type="transmembrane region" description="Helical" evidence="1">
    <location>
        <begin position="81"/>
        <end position="105"/>
    </location>
</feature>
<feature type="transmembrane region" description="Helical" evidence="1">
    <location>
        <begin position="126"/>
        <end position="147"/>
    </location>
</feature>